<dbReference type="AlphaFoldDB" id="K5DC70"/>
<sequence>MYTESPESFSGWNHIPLLDLIVGSTKSFGSETLCRQWESTS</sequence>
<reference evidence="1 2" key="1">
    <citation type="journal article" date="2013" name="Mar. Genomics">
        <title>Expression of sulfatases in Rhodopirellula baltica and the diversity of sulfatases in the genus Rhodopirellula.</title>
        <authorList>
            <person name="Wegner C.E."/>
            <person name="Richter-Heitmann T."/>
            <person name="Klindworth A."/>
            <person name="Klockow C."/>
            <person name="Richter M."/>
            <person name="Achstetter T."/>
            <person name="Glockner F.O."/>
            <person name="Harder J."/>
        </authorList>
    </citation>
    <scope>NUCLEOTIDE SEQUENCE [LARGE SCALE GENOMIC DNA]</scope>
    <source>
        <strain evidence="1 2">SH28</strain>
    </source>
</reference>
<name>K5DC70_RHOBT</name>
<accession>K5DC70</accession>
<organism evidence="1 2">
    <name type="scientific">Rhodopirellula baltica SH28</name>
    <dbReference type="NCBI Taxonomy" id="993517"/>
    <lineage>
        <taxon>Bacteria</taxon>
        <taxon>Pseudomonadati</taxon>
        <taxon>Planctomycetota</taxon>
        <taxon>Planctomycetia</taxon>
        <taxon>Pirellulales</taxon>
        <taxon>Pirellulaceae</taxon>
        <taxon>Rhodopirellula</taxon>
    </lineage>
</organism>
<proteinExistence type="predicted"/>
<comment type="caution">
    <text evidence="1">The sequence shown here is derived from an EMBL/GenBank/DDBJ whole genome shotgun (WGS) entry which is preliminary data.</text>
</comment>
<dbReference type="Proteomes" id="UP000007993">
    <property type="component" value="Unassembled WGS sequence"/>
</dbReference>
<dbReference type="EMBL" id="AMCW01000120">
    <property type="protein sequence ID" value="EKK00419.1"/>
    <property type="molecule type" value="Genomic_DNA"/>
</dbReference>
<dbReference type="PATRIC" id="fig|993517.3.peg.4503"/>
<gene>
    <name evidence="1" type="ORF">RBSH_04146</name>
</gene>
<evidence type="ECO:0000313" key="2">
    <source>
        <dbReference type="Proteomes" id="UP000007993"/>
    </source>
</evidence>
<protein>
    <submittedName>
        <fullName evidence="1">Uncharacterized protein</fullName>
    </submittedName>
</protein>
<evidence type="ECO:0000313" key="1">
    <source>
        <dbReference type="EMBL" id="EKK00419.1"/>
    </source>
</evidence>